<dbReference type="InterPro" id="IPR013320">
    <property type="entry name" value="ConA-like_dom_sf"/>
</dbReference>
<feature type="compositionally biased region" description="Polar residues" evidence="6">
    <location>
        <begin position="189"/>
        <end position="200"/>
    </location>
</feature>
<dbReference type="GO" id="GO:0051082">
    <property type="term" value="F:unfolded protein binding"/>
    <property type="evidence" value="ECO:0007669"/>
    <property type="project" value="InterPro"/>
</dbReference>
<name>A0A8S0T2A9_OLEEU</name>
<dbReference type="AlphaFoldDB" id="A0A8S0T2A9"/>
<comment type="function">
    <text evidence="4">Molecular calcium-binding chaperone promoting folding, oligomeric assembly and quality control in the ER via the calreticulin/calnexin cycle. This lectin may interact transiently with almost all of the monoglucosylated glycoproteins that are synthesized in the ER.</text>
</comment>
<keyword evidence="8" id="KW-1185">Reference proteome</keyword>
<proteinExistence type="inferred from homology"/>
<evidence type="ECO:0000256" key="2">
    <source>
        <dbReference type="ARBA" id="ARBA00010983"/>
    </source>
</evidence>
<dbReference type="EMBL" id="CACTIH010005570">
    <property type="protein sequence ID" value="CAA2997826.1"/>
    <property type="molecule type" value="Genomic_DNA"/>
</dbReference>
<evidence type="ECO:0000256" key="5">
    <source>
        <dbReference type="RuleBase" id="RU362126"/>
    </source>
</evidence>
<keyword evidence="3 5" id="KW-0256">Endoplasmic reticulum</keyword>
<gene>
    <name evidence="7" type="ORF">OLEA9_A106233</name>
</gene>
<dbReference type="Gene3D" id="2.60.120.200">
    <property type="match status" value="1"/>
</dbReference>
<dbReference type="GO" id="GO:0036503">
    <property type="term" value="P:ERAD pathway"/>
    <property type="evidence" value="ECO:0007669"/>
    <property type="project" value="TreeGrafter"/>
</dbReference>
<comment type="caution">
    <text evidence="7">The sequence shown here is derived from an EMBL/GenBank/DDBJ whole genome shotgun (WGS) entry which is preliminary data.</text>
</comment>
<dbReference type="Pfam" id="PF00262">
    <property type="entry name" value="Calreticulin"/>
    <property type="match status" value="1"/>
</dbReference>
<dbReference type="PRINTS" id="PR00626">
    <property type="entry name" value="CALRETICULIN"/>
</dbReference>
<evidence type="ECO:0000256" key="4">
    <source>
        <dbReference type="ARBA" id="ARBA00037091"/>
    </source>
</evidence>
<reference evidence="7 8" key="1">
    <citation type="submission" date="2019-12" db="EMBL/GenBank/DDBJ databases">
        <authorList>
            <person name="Alioto T."/>
            <person name="Alioto T."/>
            <person name="Gomez Garrido J."/>
        </authorList>
    </citation>
    <scope>NUCLEOTIDE SEQUENCE [LARGE SCALE GENOMIC DNA]</scope>
</reference>
<feature type="region of interest" description="Disordered" evidence="6">
    <location>
        <begin position="189"/>
        <end position="209"/>
    </location>
</feature>
<dbReference type="OrthoDB" id="1938156at2759"/>
<dbReference type="Proteomes" id="UP000594638">
    <property type="component" value="Unassembled WGS sequence"/>
</dbReference>
<dbReference type="GO" id="GO:0005789">
    <property type="term" value="C:endoplasmic reticulum membrane"/>
    <property type="evidence" value="ECO:0007669"/>
    <property type="project" value="TreeGrafter"/>
</dbReference>
<dbReference type="InterPro" id="IPR001580">
    <property type="entry name" value="Calret/calnex"/>
</dbReference>
<evidence type="ECO:0000256" key="3">
    <source>
        <dbReference type="ARBA" id="ARBA00022824"/>
    </source>
</evidence>
<evidence type="ECO:0000313" key="8">
    <source>
        <dbReference type="Proteomes" id="UP000594638"/>
    </source>
</evidence>
<comment type="similarity">
    <text evidence="2 5">Belongs to the calreticulin family.</text>
</comment>
<evidence type="ECO:0000256" key="6">
    <source>
        <dbReference type="SAM" id="MobiDB-lite"/>
    </source>
</evidence>
<dbReference type="SUPFAM" id="SSF49899">
    <property type="entry name" value="Concanavalin A-like lectins/glucanases"/>
    <property type="match status" value="1"/>
</dbReference>
<dbReference type="GO" id="GO:0006457">
    <property type="term" value="P:protein folding"/>
    <property type="evidence" value="ECO:0007669"/>
    <property type="project" value="InterPro"/>
</dbReference>
<dbReference type="Gramene" id="OE9A106233T1">
    <property type="protein sequence ID" value="OE9A106233C1"/>
    <property type="gene ID" value="OE9A106233"/>
</dbReference>
<accession>A0A8S0T2A9</accession>
<dbReference type="GO" id="GO:0005509">
    <property type="term" value="F:calcium ion binding"/>
    <property type="evidence" value="ECO:0007669"/>
    <property type="project" value="InterPro"/>
</dbReference>
<dbReference type="PANTHER" id="PTHR11073">
    <property type="entry name" value="CALRETICULIN AND CALNEXIN"/>
    <property type="match status" value="1"/>
</dbReference>
<protein>
    <submittedName>
        <fullName evidence="7">Calreticulin-like</fullName>
    </submittedName>
</protein>
<keyword evidence="5" id="KW-0143">Chaperone</keyword>
<comment type="subcellular location">
    <subcellularLocation>
        <location evidence="1">Endoplasmic reticulum</location>
    </subcellularLocation>
</comment>
<evidence type="ECO:0000256" key="1">
    <source>
        <dbReference type="ARBA" id="ARBA00004240"/>
    </source>
</evidence>
<organism evidence="7 8">
    <name type="scientific">Olea europaea subsp. europaea</name>
    <dbReference type="NCBI Taxonomy" id="158383"/>
    <lineage>
        <taxon>Eukaryota</taxon>
        <taxon>Viridiplantae</taxon>
        <taxon>Streptophyta</taxon>
        <taxon>Embryophyta</taxon>
        <taxon>Tracheophyta</taxon>
        <taxon>Spermatophyta</taxon>
        <taxon>Magnoliopsida</taxon>
        <taxon>eudicotyledons</taxon>
        <taxon>Gunneridae</taxon>
        <taxon>Pentapetalae</taxon>
        <taxon>asterids</taxon>
        <taxon>lamiids</taxon>
        <taxon>Lamiales</taxon>
        <taxon>Oleaceae</taxon>
        <taxon>Oleeae</taxon>
        <taxon>Olea</taxon>
    </lineage>
</organism>
<dbReference type="PANTHER" id="PTHR11073:SF2">
    <property type="entry name" value="CALRETICULIN"/>
    <property type="match status" value="1"/>
</dbReference>
<sequence length="279" mass="32048">MDGRISGPNLTGRKMRTWPENGTLPLVNGMGTLPMKVYRPLKTTGKRVRGVTVTLHYSIMFGPHICGYCTKKVHAILTFNGTNHLIKRGAPCETDRLTHVCIFVLWPDASYSILVDSVEKQSGSLYSGIFSHQRRSRIQRPRSPKIGMTRSTFLNLKKPKDYDDIPKELPDPDAKKLRNGMMRKMVNGHHQQLPTPNTRIHGSRRKLRTPTTRANGRLQKLIIQYYFKDDPDLYVFPILKRVGIELWQVAEETWANTKTYVAFILKRSHKDKAMTLMMT</sequence>
<evidence type="ECO:0000313" key="7">
    <source>
        <dbReference type="EMBL" id="CAA2997826.1"/>
    </source>
</evidence>